<comment type="cofactor">
    <cofactor evidence="1">
        <name>FAD</name>
        <dbReference type="ChEBI" id="CHEBI:57692"/>
    </cofactor>
</comment>
<dbReference type="EMBL" id="LFEJ01000003">
    <property type="protein sequence ID" value="KMV36324.1"/>
    <property type="molecule type" value="Genomic_DNA"/>
</dbReference>
<dbReference type="GO" id="GO:0046872">
    <property type="term" value="F:metal ion binding"/>
    <property type="evidence" value="ECO:0007669"/>
    <property type="project" value="UniProtKB-KW"/>
</dbReference>
<accession>A0A0J8YFN9</accession>
<dbReference type="Gene3D" id="3.50.50.60">
    <property type="entry name" value="FAD/NAD(P)-binding domain"/>
    <property type="match status" value="2"/>
</dbReference>
<keyword evidence="2" id="KW-0285">Flavoprotein</keyword>
<dbReference type="Gene3D" id="2.102.10.10">
    <property type="entry name" value="Rieske [2Fe-2S] iron-sulphur domain"/>
    <property type="match status" value="1"/>
</dbReference>
<dbReference type="Pfam" id="PF00355">
    <property type="entry name" value="Rieske"/>
    <property type="match status" value="1"/>
</dbReference>
<dbReference type="InterPro" id="IPR050446">
    <property type="entry name" value="FAD-oxidoreductase/Apoptosis"/>
</dbReference>
<evidence type="ECO:0000313" key="11">
    <source>
        <dbReference type="Proteomes" id="UP000037315"/>
    </source>
</evidence>
<keyword evidence="7" id="KW-0408">Iron</keyword>
<evidence type="ECO:0000313" key="10">
    <source>
        <dbReference type="EMBL" id="KMV36324.1"/>
    </source>
</evidence>
<keyword evidence="4" id="KW-0479">Metal-binding</keyword>
<dbReference type="InterPro" id="IPR016156">
    <property type="entry name" value="FAD/NAD-linked_Rdtase_dimer_sf"/>
</dbReference>
<proteinExistence type="predicted"/>
<reference evidence="10 11" key="1">
    <citation type="submission" date="2015-06" db="EMBL/GenBank/DDBJ databases">
        <title>Genome sequencing of Cronobacter sp. strain DJ34 isolated from petroleum contaminated sludge of Duliajan Oil Fields, Assam, India.</title>
        <authorList>
            <person name="Pal S."/>
            <person name="Banerjee T.D."/>
            <person name="Roy A."/>
            <person name="Sar P."/>
            <person name="Kazy S.K."/>
        </authorList>
    </citation>
    <scope>NUCLEOTIDE SEQUENCE [LARGE SCALE GENOMIC DNA]</scope>
    <source>
        <strain evidence="10 11">DJ34</strain>
    </source>
</reference>
<protein>
    <submittedName>
        <fullName evidence="10">Pyridine nucleotide-disulfide oxidoreductase</fullName>
    </submittedName>
</protein>
<evidence type="ECO:0000256" key="4">
    <source>
        <dbReference type="ARBA" id="ARBA00022723"/>
    </source>
</evidence>
<dbReference type="PROSITE" id="PS51296">
    <property type="entry name" value="RIESKE"/>
    <property type="match status" value="1"/>
</dbReference>
<dbReference type="RefSeq" id="WP_048887271.1">
    <property type="nucleotide sequence ID" value="NZ_LFEJ01000003.1"/>
</dbReference>
<evidence type="ECO:0000256" key="2">
    <source>
        <dbReference type="ARBA" id="ARBA00022630"/>
    </source>
</evidence>
<dbReference type="PANTHER" id="PTHR43557">
    <property type="entry name" value="APOPTOSIS-INDUCING FACTOR 1"/>
    <property type="match status" value="1"/>
</dbReference>
<dbReference type="GO" id="GO:0016651">
    <property type="term" value="F:oxidoreductase activity, acting on NAD(P)H"/>
    <property type="evidence" value="ECO:0007669"/>
    <property type="project" value="TreeGrafter"/>
</dbReference>
<dbReference type="PANTHER" id="PTHR43557:SF2">
    <property type="entry name" value="RIESKE DOMAIN-CONTAINING PROTEIN-RELATED"/>
    <property type="match status" value="1"/>
</dbReference>
<sequence length="511" mass="56457">MNYQYVASMNELPESQPQKAEVGESEVVLIRTGETVRAFQSKCPHAGAPLEKGAVCEGHLVCPWHKAVFDISNGAWREPLALSSLRQYPVRVEEGKVYVSPKAMSPASRPQIRGDGSQTFVILGVGAAGSAAAITLRDEGFSGKLILIDREREAPYDRTALSKFVPSGKMKISEVPHPLDENFWQQPGVEVIREEVESLDPSLRELRLASGETLAFDKLLLATGGAPQRPALPGNQLKGVHVLRSIGQAERLLREVNSEQRLVIIGNSFIALELASALRNQDIDVTVIARHPQPFEKQFGEEVARGFRQLHEQNGVRFVIGEPQALEGDEHVHRVTLKDGRQVAAEVVVFATGIQPVTGFTHTLAQEEDGSLRTNDRLEASAGIWAVGDIASYPAPEGVRRLEHWRVAQQQGRIAARNMLGKNEVFDRAPFFWTTHYGTRYEYLGHTKNWDNFKFIGSFAEKKFIALYGEAGVLKAVFSCGYYTGTAALLLRMQQPLTLEEAQEIILSAQG</sequence>
<evidence type="ECO:0000256" key="8">
    <source>
        <dbReference type="ARBA" id="ARBA00023014"/>
    </source>
</evidence>
<evidence type="ECO:0000256" key="5">
    <source>
        <dbReference type="ARBA" id="ARBA00022827"/>
    </source>
</evidence>
<keyword evidence="5" id="KW-0274">FAD</keyword>
<evidence type="ECO:0000256" key="7">
    <source>
        <dbReference type="ARBA" id="ARBA00023004"/>
    </source>
</evidence>
<dbReference type="SUPFAM" id="SSF50022">
    <property type="entry name" value="ISP domain"/>
    <property type="match status" value="1"/>
</dbReference>
<dbReference type="PATRIC" id="fig|1656095.3.peg.306"/>
<dbReference type="Gene3D" id="3.30.390.30">
    <property type="match status" value="1"/>
</dbReference>
<dbReference type="InterPro" id="IPR017941">
    <property type="entry name" value="Rieske_2Fe-2S"/>
</dbReference>
<name>A0A0J8YFN9_9ENTR</name>
<gene>
    <name evidence="10" type="ORF">ACH50_02640</name>
</gene>
<comment type="caution">
    <text evidence="10">The sequence shown here is derived from an EMBL/GenBank/DDBJ whole genome shotgun (WGS) entry which is preliminary data.</text>
</comment>
<keyword evidence="3" id="KW-0001">2Fe-2S</keyword>
<evidence type="ECO:0000256" key="1">
    <source>
        <dbReference type="ARBA" id="ARBA00001974"/>
    </source>
</evidence>
<dbReference type="Proteomes" id="UP000037315">
    <property type="component" value="Unassembled WGS sequence"/>
</dbReference>
<dbReference type="STRING" id="1121863.GCA_000621185_00672"/>
<dbReference type="GO" id="GO:0005737">
    <property type="term" value="C:cytoplasm"/>
    <property type="evidence" value="ECO:0007669"/>
    <property type="project" value="TreeGrafter"/>
</dbReference>
<keyword evidence="11" id="KW-1185">Reference proteome</keyword>
<dbReference type="InterPro" id="IPR036922">
    <property type="entry name" value="Rieske_2Fe-2S_sf"/>
</dbReference>
<keyword evidence="6" id="KW-0560">Oxidoreductase</keyword>
<dbReference type="SUPFAM" id="SSF51905">
    <property type="entry name" value="FAD/NAD(P)-binding domain"/>
    <property type="match status" value="2"/>
</dbReference>
<dbReference type="OrthoDB" id="9800167at2"/>
<dbReference type="SUPFAM" id="SSF55424">
    <property type="entry name" value="FAD/NAD-linked reductases, dimerisation (C-terminal) domain"/>
    <property type="match status" value="1"/>
</dbReference>
<dbReference type="Pfam" id="PF07992">
    <property type="entry name" value="Pyr_redox_2"/>
    <property type="match status" value="1"/>
</dbReference>
<evidence type="ECO:0000256" key="6">
    <source>
        <dbReference type="ARBA" id="ARBA00023002"/>
    </source>
</evidence>
<evidence type="ECO:0000259" key="9">
    <source>
        <dbReference type="PROSITE" id="PS51296"/>
    </source>
</evidence>
<dbReference type="PRINTS" id="PR00411">
    <property type="entry name" value="PNDRDTASEI"/>
</dbReference>
<evidence type="ECO:0000256" key="3">
    <source>
        <dbReference type="ARBA" id="ARBA00022714"/>
    </source>
</evidence>
<dbReference type="GO" id="GO:0051537">
    <property type="term" value="F:2 iron, 2 sulfur cluster binding"/>
    <property type="evidence" value="ECO:0007669"/>
    <property type="project" value="UniProtKB-KW"/>
</dbReference>
<dbReference type="InterPro" id="IPR023753">
    <property type="entry name" value="FAD/NAD-binding_dom"/>
</dbReference>
<dbReference type="AlphaFoldDB" id="A0A0J8YFN9"/>
<organism evidence="10 11">
    <name type="scientific">Franconibacter pulveris</name>
    <dbReference type="NCBI Taxonomy" id="435910"/>
    <lineage>
        <taxon>Bacteria</taxon>
        <taxon>Pseudomonadati</taxon>
        <taxon>Pseudomonadota</taxon>
        <taxon>Gammaproteobacteria</taxon>
        <taxon>Enterobacterales</taxon>
        <taxon>Enterobacteriaceae</taxon>
        <taxon>Franconibacter</taxon>
    </lineage>
</organism>
<feature type="domain" description="Rieske" evidence="9">
    <location>
        <begin position="4"/>
        <end position="99"/>
    </location>
</feature>
<dbReference type="PRINTS" id="PR00368">
    <property type="entry name" value="FADPNR"/>
</dbReference>
<keyword evidence="8" id="KW-0411">Iron-sulfur</keyword>
<dbReference type="InterPro" id="IPR036188">
    <property type="entry name" value="FAD/NAD-bd_sf"/>
</dbReference>